<evidence type="ECO:0000256" key="8">
    <source>
        <dbReference type="ARBA" id="ARBA00036466"/>
    </source>
</evidence>
<feature type="transmembrane region" description="Helical" evidence="13">
    <location>
        <begin position="108"/>
        <end position="131"/>
    </location>
</feature>
<dbReference type="KEGG" id="spu:580733"/>
<keyword evidence="7" id="KW-0325">Glycoprotein</keyword>
<evidence type="ECO:0000256" key="6">
    <source>
        <dbReference type="ARBA" id="ARBA00023136"/>
    </source>
</evidence>
<dbReference type="GeneID" id="580733"/>
<comment type="subcellular location">
    <subcellularLocation>
        <location evidence="1">Cell membrane</location>
        <topology evidence="1">Multi-pass membrane protein</topology>
    </subcellularLocation>
</comment>
<feature type="transmembrane region" description="Helical" evidence="13">
    <location>
        <begin position="580"/>
        <end position="602"/>
    </location>
</feature>
<dbReference type="GO" id="GO:0022857">
    <property type="term" value="F:transmembrane transporter activity"/>
    <property type="evidence" value="ECO:0007669"/>
    <property type="project" value="InterPro"/>
</dbReference>
<dbReference type="RefSeq" id="XP_011680677.1">
    <property type="nucleotide sequence ID" value="XM_011682375.2"/>
</dbReference>
<dbReference type="Gene3D" id="1.20.1250.20">
    <property type="entry name" value="MFS general substrate transporter like domains"/>
    <property type="match status" value="1"/>
</dbReference>
<dbReference type="FunCoup" id="A0A7M7HPI9">
    <property type="interactions" value="282"/>
</dbReference>
<evidence type="ECO:0000256" key="11">
    <source>
        <dbReference type="ARBA" id="ARBA00036887"/>
    </source>
</evidence>
<reference evidence="15" key="1">
    <citation type="submission" date="2015-02" db="EMBL/GenBank/DDBJ databases">
        <title>Genome sequencing for Strongylocentrotus purpuratus.</title>
        <authorList>
            <person name="Murali S."/>
            <person name="Liu Y."/>
            <person name="Vee V."/>
            <person name="English A."/>
            <person name="Wang M."/>
            <person name="Skinner E."/>
            <person name="Han Y."/>
            <person name="Muzny D.M."/>
            <person name="Worley K.C."/>
            <person name="Gibbs R.A."/>
        </authorList>
    </citation>
    <scope>NUCLEOTIDE SEQUENCE</scope>
</reference>
<dbReference type="InParanoid" id="A0A7M7HPI9"/>
<feature type="transmembrane region" description="Helical" evidence="13">
    <location>
        <begin position="227"/>
        <end position="245"/>
    </location>
</feature>
<keyword evidence="5 13" id="KW-1133">Transmembrane helix</keyword>
<evidence type="ECO:0000256" key="9">
    <source>
        <dbReference type="ARBA" id="ARBA00036530"/>
    </source>
</evidence>
<feature type="transmembrane region" description="Helical" evidence="13">
    <location>
        <begin position="381"/>
        <end position="402"/>
    </location>
</feature>
<comment type="catalytic activity">
    <reaction evidence="11">
        <text>L-leucine(in) = L-leucine(out)</text>
        <dbReference type="Rhea" id="RHEA:73011"/>
        <dbReference type="ChEBI" id="CHEBI:57427"/>
    </reaction>
</comment>
<organism evidence="14 15">
    <name type="scientific">Strongylocentrotus purpuratus</name>
    <name type="common">Purple sea urchin</name>
    <dbReference type="NCBI Taxonomy" id="7668"/>
    <lineage>
        <taxon>Eukaryota</taxon>
        <taxon>Metazoa</taxon>
        <taxon>Echinodermata</taxon>
        <taxon>Eleutherozoa</taxon>
        <taxon>Echinozoa</taxon>
        <taxon>Echinoidea</taxon>
        <taxon>Euechinoidea</taxon>
        <taxon>Echinacea</taxon>
        <taxon>Camarodonta</taxon>
        <taxon>Echinidea</taxon>
        <taxon>Strongylocentrotidae</taxon>
        <taxon>Strongylocentrotus</taxon>
    </lineage>
</organism>
<feature type="transmembrane region" description="Helical" evidence="13">
    <location>
        <begin position="196"/>
        <end position="215"/>
    </location>
</feature>
<dbReference type="PANTHER" id="PTHR20766:SF3">
    <property type="entry name" value="LARGE NEUTRAL AMINO ACIDS TRANSPORTER SMALL SUBUNIT 4-LIKE ISOFORM X1"/>
    <property type="match status" value="1"/>
</dbReference>
<dbReference type="SUPFAM" id="SSF103473">
    <property type="entry name" value="MFS general substrate transporter"/>
    <property type="match status" value="2"/>
</dbReference>
<dbReference type="PANTHER" id="PTHR20766">
    <property type="entry name" value="LARGE NEUTRAL AMINO ACIDS TRANSPORTER SMALL SUBUNIT 4-LIKE ISOFORM X1"/>
    <property type="match status" value="1"/>
</dbReference>
<dbReference type="OrthoDB" id="330047at2759"/>
<feature type="region of interest" description="Disordered" evidence="12">
    <location>
        <begin position="645"/>
        <end position="673"/>
    </location>
</feature>
<evidence type="ECO:0000256" key="3">
    <source>
        <dbReference type="ARBA" id="ARBA00022475"/>
    </source>
</evidence>
<dbReference type="RefSeq" id="XP_011680676.1">
    <property type="nucleotide sequence ID" value="XM_011682374.2"/>
</dbReference>
<comment type="similarity">
    <text evidence="2">Belongs to the SLC43A transporter (TC 2.A.1.44) family.</text>
</comment>
<dbReference type="CTD" id="124935"/>
<evidence type="ECO:0000256" key="7">
    <source>
        <dbReference type="ARBA" id="ARBA00023180"/>
    </source>
</evidence>
<evidence type="ECO:0000313" key="14">
    <source>
        <dbReference type="EnsemblMetazoa" id="XP_011680677"/>
    </source>
</evidence>
<keyword evidence="6 13" id="KW-0472">Membrane</keyword>
<dbReference type="OMA" id="RMSFDAF"/>
<feature type="compositionally biased region" description="Basic and acidic residues" evidence="12">
    <location>
        <begin position="414"/>
        <end position="428"/>
    </location>
</feature>
<dbReference type="InterPro" id="IPR011701">
    <property type="entry name" value="MFS"/>
</dbReference>
<accession>A0A7M7HPI9</accession>
<evidence type="ECO:0000256" key="13">
    <source>
        <dbReference type="SAM" id="Phobius"/>
    </source>
</evidence>
<comment type="catalytic activity">
    <reaction evidence="8">
        <text>L-phenylalanine(in) = L-phenylalanine(out)</text>
        <dbReference type="Rhea" id="RHEA:27950"/>
        <dbReference type="ChEBI" id="CHEBI:58095"/>
    </reaction>
</comment>
<comment type="catalytic activity">
    <reaction evidence="9">
        <text>L-methionine(in) = L-methionine(out)</text>
        <dbReference type="Rhea" id="RHEA:70939"/>
        <dbReference type="ChEBI" id="CHEBI:57844"/>
    </reaction>
</comment>
<keyword evidence="15" id="KW-1185">Reference proteome</keyword>
<keyword evidence="4 13" id="KW-0812">Transmembrane</keyword>
<dbReference type="GO" id="GO:0005886">
    <property type="term" value="C:plasma membrane"/>
    <property type="evidence" value="ECO:0007669"/>
    <property type="project" value="UniProtKB-SubCell"/>
</dbReference>
<comment type="catalytic activity">
    <reaction evidence="10">
        <text>L-isoleucine(in) = L-isoleucine(out)</text>
        <dbReference type="Rhea" id="RHEA:70943"/>
        <dbReference type="ChEBI" id="CHEBI:58045"/>
    </reaction>
</comment>
<feature type="transmembrane region" description="Helical" evidence="13">
    <location>
        <begin position="138"/>
        <end position="159"/>
    </location>
</feature>
<dbReference type="Proteomes" id="UP000007110">
    <property type="component" value="Unassembled WGS sequence"/>
</dbReference>
<dbReference type="InterPro" id="IPR036259">
    <property type="entry name" value="MFS_trans_sf"/>
</dbReference>
<reference evidence="14" key="2">
    <citation type="submission" date="2021-01" db="UniProtKB">
        <authorList>
            <consortium name="EnsemblMetazoa"/>
        </authorList>
    </citation>
    <scope>IDENTIFICATION</scope>
</reference>
<name>A0A7M7HPI9_STRPU</name>
<proteinExistence type="inferred from homology"/>
<evidence type="ECO:0000256" key="5">
    <source>
        <dbReference type="ARBA" id="ARBA00022989"/>
    </source>
</evidence>
<protein>
    <submittedName>
        <fullName evidence="14">Uncharacterized protein</fullName>
    </submittedName>
</protein>
<feature type="transmembrane region" description="Helical" evidence="13">
    <location>
        <begin position="332"/>
        <end position="361"/>
    </location>
</feature>
<feature type="transmembrane region" description="Helical" evidence="13">
    <location>
        <begin position="614"/>
        <end position="636"/>
    </location>
</feature>
<dbReference type="AlphaFoldDB" id="A0A7M7HPI9"/>
<dbReference type="Pfam" id="PF07690">
    <property type="entry name" value="MFS_1"/>
    <property type="match status" value="1"/>
</dbReference>
<feature type="transmembrane region" description="Helical" evidence="13">
    <location>
        <begin position="165"/>
        <end position="184"/>
    </location>
</feature>
<feature type="transmembrane region" description="Helical" evidence="13">
    <location>
        <begin position="550"/>
        <end position="573"/>
    </location>
</feature>
<dbReference type="EnsemblMetazoa" id="XM_011682374">
    <property type="protein sequence ID" value="XP_011680676"/>
    <property type="gene ID" value="LOC580733"/>
</dbReference>
<keyword evidence="3" id="KW-1003">Cell membrane</keyword>
<sequence>MFFKKPTLETANNRRYWLVGTMIFENLFFSAVLLGWSSLLPVLLTEGFYSTRCTEEDMGNSTNGNDTDVQYDDEEATTLFYDTTGSLTPSPENYGRPVYPRCSAQDEALNLAFTIGSFLLSGLTFPIGMAMDKFGSRILRMLGAVMFIASCLIFGWTPIELSEMIIPAVSLNGVGGIMVTFTSFQVANLFGTKRSTVISLNIGSYASAAILFLILKGLYDAGISRQVMFTGLAIATLFVIINAYINIPKEPIPDPEGAAFGMHWQILKVNHKVTGKQFYSMVTNVGRKLSVTDEAAEEAKQTMIRKGSKIYSSQLNLAIELKERKKKKKENTLMYSVCSPIYILSIIVMCVTQLRLLFFIGSLTQMLQLVTGNVTETMDQYIYIFGMMQLMCLVTSPLIGLVMDFRIKEVLQAAKDRERRPSRRESTSRRPGSVSGDSKRPSIISLTFFNGGDARKQSNGSITNGHAKRLDSNGDIEQGLTGMNGNGGVSTKQRHPSTSSTASNDSMNPKPPMSLKIRKLYNSSYAFFITSVLIMFFGVTVLIPNLQIQILSFILHTIIRGFIHSAVCGLYAITYPASQVGSLIGLQSLISACATLLQYPIFITIEGPLNGDPFYVNVIMFALSILNFGLPAYMFYLAKKLRREQKTEQEPDEQKLIRSPTSKSALETVPEQV</sequence>
<evidence type="ECO:0000256" key="12">
    <source>
        <dbReference type="SAM" id="MobiDB-lite"/>
    </source>
</evidence>
<dbReference type="EnsemblMetazoa" id="XM_011682375">
    <property type="protein sequence ID" value="XP_011680677"/>
    <property type="gene ID" value="LOC580733"/>
</dbReference>
<evidence type="ECO:0000313" key="15">
    <source>
        <dbReference type="Proteomes" id="UP000007110"/>
    </source>
</evidence>
<evidence type="ECO:0000256" key="4">
    <source>
        <dbReference type="ARBA" id="ARBA00022692"/>
    </source>
</evidence>
<feature type="transmembrane region" description="Helical" evidence="13">
    <location>
        <begin position="16"/>
        <end position="36"/>
    </location>
</feature>
<evidence type="ECO:0000256" key="1">
    <source>
        <dbReference type="ARBA" id="ARBA00004651"/>
    </source>
</evidence>
<feature type="compositionally biased region" description="Polar residues" evidence="12">
    <location>
        <begin position="496"/>
        <end position="507"/>
    </location>
</feature>
<evidence type="ECO:0000256" key="2">
    <source>
        <dbReference type="ARBA" id="ARBA00006595"/>
    </source>
</evidence>
<feature type="transmembrane region" description="Helical" evidence="13">
    <location>
        <begin position="525"/>
        <end position="544"/>
    </location>
</feature>
<feature type="compositionally biased region" description="Basic and acidic residues" evidence="12">
    <location>
        <begin position="645"/>
        <end position="656"/>
    </location>
</feature>
<feature type="region of interest" description="Disordered" evidence="12">
    <location>
        <begin position="414"/>
        <end position="510"/>
    </location>
</feature>
<evidence type="ECO:0000256" key="10">
    <source>
        <dbReference type="ARBA" id="ARBA00036777"/>
    </source>
</evidence>